<dbReference type="PANTHER" id="PTHR23129:SF0">
    <property type="entry name" value="ACYL-COENZYME A DIPHOSPHATASE FITM2"/>
    <property type="match status" value="1"/>
</dbReference>
<dbReference type="TCDB" id="9.B.287.1.3">
    <property type="family name" value="the fat storage-inducing transmembrane protein 2 (fit2) family"/>
</dbReference>
<dbReference type="HOGENOM" id="CLU_802486_0_0_1"/>
<keyword evidence="5 8" id="KW-1133">Transmembrane helix</keyword>
<dbReference type="GO" id="GO:0005789">
    <property type="term" value="C:endoplasmic reticulum membrane"/>
    <property type="evidence" value="ECO:0007669"/>
    <property type="project" value="UniProtKB-SubCell"/>
</dbReference>
<evidence type="ECO:0000256" key="7">
    <source>
        <dbReference type="ARBA" id="ARBA00023136"/>
    </source>
</evidence>
<evidence type="ECO:0000313" key="10">
    <source>
        <dbReference type="Proteomes" id="UP000015104"/>
    </source>
</evidence>
<dbReference type="Proteomes" id="UP000015104">
    <property type="component" value="Unassembled WGS sequence"/>
</dbReference>
<dbReference type="OMA" id="WEPFGEQ"/>
<dbReference type="EMBL" id="CAEY01000391">
    <property type="status" value="NOT_ANNOTATED_CDS"/>
    <property type="molecule type" value="Genomic_DNA"/>
</dbReference>
<reference evidence="9" key="2">
    <citation type="submission" date="2015-06" db="UniProtKB">
        <authorList>
            <consortium name="EnsemblMetazoa"/>
        </authorList>
    </citation>
    <scope>IDENTIFICATION</scope>
</reference>
<sequence>MTKLSDSIKPFLKYRQNTRKINKLDDNEKSNTKFIATSTSLSHVTIMILLTLCRKSTIAISMEKRLFVYSCLIFFGGIICDFAPILIRAFVPFKATKDGYLNQYLVYLVWWWTLLLLIPFLFLTTIIVQLNPSQQEEQQLEEWIERSASGSILEWMYRYDKLTTTKKISMMFQSGSIVRLIMNMTFIFGSLLLFNRVMEATGSCSVEMLKSEEACLRLGHRWSGFAIDEKIFQLIIANMIILEECTLMKGWEPFGEQLTIKRKVYLRQCKIDFNQAMLFDQLNGYIRCLFIALTLLSFALDFMIFQYAVNYPTMVSKAAAYGWALVLYYSTYRFIYKSAFFTHFTESSKKTK</sequence>
<evidence type="ECO:0000313" key="9">
    <source>
        <dbReference type="EnsemblMetazoa" id="tetur18g03330.1"/>
    </source>
</evidence>
<evidence type="ECO:0000256" key="3">
    <source>
        <dbReference type="ARBA" id="ARBA00022801"/>
    </source>
</evidence>
<feature type="transmembrane region" description="Helical" evidence="8">
    <location>
        <begin position="66"/>
        <end position="87"/>
    </location>
</feature>
<evidence type="ECO:0000256" key="8">
    <source>
        <dbReference type="SAM" id="Phobius"/>
    </source>
</evidence>
<dbReference type="GO" id="GO:0034389">
    <property type="term" value="P:lipid droplet organization"/>
    <property type="evidence" value="ECO:0007669"/>
    <property type="project" value="TreeGrafter"/>
</dbReference>
<feature type="transmembrane region" description="Helical" evidence="8">
    <location>
        <begin position="318"/>
        <end position="336"/>
    </location>
</feature>
<evidence type="ECO:0000256" key="1">
    <source>
        <dbReference type="ARBA" id="ARBA00004477"/>
    </source>
</evidence>
<evidence type="ECO:0000256" key="5">
    <source>
        <dbReference type="ARBA" id="ARBA00022989"/>
    </source>
</evidence>
<dbReference type="PANTHER" id="PTHR23129">
    <property type="entry name" value="ACYL-COENZYME A DIPHOSPHATASE FITM2"/>
    <property type="match status" value="1"/>
</dbReference>
<dbReference type="eggNOG" id="KOG3750">
    <property type="taxonomic scope" value="Eukaryota"/>
</dbReference>
<keyword evidence="4" id="KW-0256">Endoplasmic reticulum</keyword>
<dbReference type="GO" id="GO:0008654">
    <property type="term" value="P:phospholipid biosynthetic process"/>
    <property type="evidence" value="ECO:0007669"/>
    <property type="project" value="TreeGrafter"/>
</dbReference>
<keyword evidence="3" id="KW-0378">Hydrolase</keyword>
<accession>T1KRF3</accession>
<feature type="transmembrane region" description="Helical" evidence="8">
    <location>
        <begin position="107"/>
        <end position="128"/>
    </location>
</feature>
<keyword evidence="7 8" id="KW-0472">Membrane</keyword>
<feature type="transmembrane region" description="Helical" evidence="8">
    <location>
        <begin position="284"/>
        <end position="306"/>
    </location>
</feature>
<gene>
    <name evidence="9" type="primary">107366466</name>
</gene>
<dbReference type="OrthoDB" id="5579088at2759"/>
<reference evidence="10" key="1">
    <citation type="submission" date="2011-08" db="EMBL/GenBank/DDBJ databases">
        <authorList>
            <person name="Rombauts S."/>
        </authorList>
    </citation>
    <scope>NUCLEOTIDE SEQUENCE</scope>
    <source>
        <strain evidence="10">London</strain>
    </source>
</reference>
<proteinExistence type="predicted"/>
<name>T1KRF3_TETUR</name>
<comment type="subcellular location">
    <subcellularLocation>
        <location evidence="1">Endoplasmic reticulum membrane</location>
        <topology evidence="1">Multi-pass membrane protein</topology>
    </subcellularLocation>
</comment>
<protein>
    <submittedName>
        <fullName evidence="9">Uncharacterized protein</fullName>
    </submittedName>
</protein>
<keyword evidence="2 8" id="KW-0812">Transmembrane</keyword>
<dbReference type="EnsemblMetazoa" id="tetur18g03330.1">
    <property type="protein sequence ID" value="tetur18g03330.1"/>
    <property type="gene ID" value="tetur18g03330"/>
</dbReference>
<dbReference type="AlphaFoldDB" id="T1KRF3"/>
<dbReference type="GO" id="GO:0019915">
    <property type="term" value="P:lipid storage"/>
    <property type="evidence" value="ECO:0007669"/>
    <property type="project" value="InterPro"/>
</dbReference>
<dbReference type="GO" id="GO:0010945">
    <property type="term" value="F:coenzyme A diphosphatase activity"/>
    <property type="evidence" value="ECO:0007669"/>
    <property type="project" value="InterPro"/>
</dbReference>
<keyword evidence="6" id="KW-0443">Lipid metabolism</keyword>
<evidence type="ECO:0000256" key="6">
    <source>
        <dbReference type="ARBA" id="ARBA00023098"/>
    </source>
</evidence>
<dbReference type="KEGG" id="tut:107366466"/>
<organism evidence="9 10">
    <name type="scientific">Tetranychus urticae</name>
    <name type="common">Two-spotted spider mite</name>
    <dbReference type="NCBI Taxonomy" id="32264"/>
    <lineage>
        <taxon>Eukaryota</taxon>
        <taxon>Metazoa</taxon>
        <taxon>Ecdysozoa</taxon>
        <taxon>Arthropoda</taxon>
        <taxon>Chelicerata</taxon>
        <taxon>Arachnida</taxon>
        <taxon>Acari</taxon>
        <taxon>Acariformes</taxon>
        <taxon>Trombidiformes</taxon>
        <taxon>Prostigmata</taxon>
        <taxon>Eleutherengona</taxon>
        <taxon>Raphignathae</taxon>
        <taxon>Tetranychoidea</taxon>
        <taxon>Tetranychidae</taxon>
        <taxon>Tetranychus</taxon>
    </lineage>
</organism>
<keyword evidence="10" id="KW-1185">Reference proteome</keyword>
<feature type="transmembrane region" description="Helical" evidence="8">
    <location>
        <begin position="34"/>
        <end position="54"/>
    </location>
</feature>
<evidence type="ECO:0000256" key="4">
    <source>
        <dbReference type="ARBA" id="ARBA00022824"/>
    </source>
</evidence>
<dbReference type="InterPro" id="IPR019388">
    <property type="entry name" value="FIT"/>
</dbReference>
<evidence type="ECO:0000256" key="2">
    <source>
        <dbReference type="ARBA" id="ARBA00022692"/>
    </source>
</evidence>